<gene>
    <name evidence="3" type="ORF">FBR43_05295</name>
</gene>
<proteinExistence type="predicted"/>
<feature type="coiled-coil region" evidence="1">
    <location>
        <begin position="41"/>
        <end position="68"/>
    </location>
</feature>
<comment type="caution">
    <text evidence="3">The sequence shown here is derived from an EMBL/GenBank/DDBJ whole genome shotgun (WGS) entry which is preliminary data.</text>
</comment>
<evidence type="ECO:0000313" key="3">
    <source>
        <dbReference type="EMBL" id="TKD50236.1"/>
    </source>
</evidence>
<keyword evidence="1" id="KW-0175">Coiled coil</keyword>
<dbReference type="Proteomes" id="UP000309138">
    <property type="component" value="Unassembled WGS sequence"/>
</dbReference>
<dbReference type="AlphaFoldDB" id="A0A4U1L2H6"/>
<protein>
    <submittedName>
        <fullName evidence="3">Uncharacterized protein</fullName>
    </submittedName>
</protein>
<dbReference type="RefSeq" id="WP_136942179.1">
    <property type="nucleotide sequence ID" value="NZ_SWKR01000002.1"/>
</dbReference>
<evidence type="ECO:0000256" key="1">
    <source>
        <dbReference type="SAM" id="Coils"/>
    </source>
</evidence>
<evidence type="ECO:0000256" key="2">
    <source>
        <dbReference type="SAM" id="Phobius"/>
    </source>
</evidence>
<keyword evidence="4" id="KW-1185">Reference proteome</keyword>
<keyword evidence="2" id="KW-0812">Transmembrane</keyword>
<reference evidence="3 4" key="1">
    <citation type="submission" date="2019-04" db="EMBL/GenBank/DDBJ databases">
        <authorList>
            <person name="Yang Y."/>
            <person name="Wei D."/>
        </authorList>
    </citation>
    <scope>NUCLEOTIDE SEQUENCE [LARGE SCALE GENOMIC DNA]</scope>
    <source>
        <strain evidence="3 4">L-1-4w-11</strain>
    </source>
</reference>
<sequence>MIGLGNIIDTARANIWPIAFAVLALFAAVSFVGWQRESANAEELRIDLRLAEAEADAAERRTMVLEKAAAERAMDTSDIRDLEEGLSDAIDKAAAREPVAPVGAATRALGCERLRRAGQTTSARYRAQCG</sequence>
<dbReference type="EMBL" id="SWKR01000002">
    <property type="protein sequence ID" value="TKD50236.1"/>
    <property type="molecule type" value="Genomic_DNA"/>
</dbReference>
<keyword evidence="2" id="KW-1133">Transmembrane helix</keyword>
<feature type="transmembrane region" description="Helical" evidence="2">
    <location>
        <begin position="15"/>
        <end position="34"/>
    </location>
</feature>
<keyword evidence="2" id="KW-0472">Membrane</keyword>
<evidence type="ECO:0000313" key="4">
    <source>
        <dbReference type="Proteomes" id="UP000309138"/>
    </source>
</evidence>
<organism evidence="3 4">
    <name type="scientific">Sphingomonas baiyangensis</name>
    <dbReference type="NCBI Taxonomy" id="2572576"/>
    <lineage>
        <taxon>Bacteria</taxon>
        <taxon>Pseudomonadati</taxon>
        <taxon>Pseudomonadota</taxon>
        <taxon>Alphaproteobacteria</taxon>
        <taxon>Sphingomonadales</taxon>
        <taxon>Sphingomonadaceae</taxon>
        <taxon>Sphingomonas</taxon>
    </lineage>
</organism>
<name>A0A4U1L2H6_9SPHN</name>
<accession>A0A4U1L2H6</accession>
<dbReference type="OrthoDB" id="10010603at2"/>